<feature type="repeat" description="PPR" evidence="2">
    <location>
        <begin position="276"/>
        <end position="310"/>
    </location>
</feature>
<dbReference type="Proteomes" id="UP000886520">
    <property type="component" value="Chromosome 1"/>
</dbReference>
<dbReference type="NCBIfam" id="TIGR00756">
    <property type="entry name" value="PPR"/>
    <property type="match status" value="4"/>
</dbReference>
<dbReference type="SUPFAM" id="SSF48452">
    <property type="entry name" value="TPR-like"/>
    <property type="match status" value="1"/>
</dbReference>
<feature type="non-terminal residue" evidence="3">
    <location>
        <position position="1"/>
    </location>
</feature>
<dbReference type="InterPro" id="IPR046960">
    <property type="entry name" value="PPR_At4g14850-like_plant"/>
</dbReference>
<dbReference type="FunFam" id="1.25.40.10:FF:000196">
    <property type="entry name" value="Pentatricopeptide repeat-containing protein At4g14850"/>
    <property type="match status" value="1"/>
</dbReference>
<evidence type="ECO:0000313" key="3">
    <source>
        <dbReference type="EMBL" id="KAI5084892.1"/>
    </source>
</evidence>
<feature type="repeat" description="PPR" evidence="2">
    <location>
        <begin position="175"/>
        <end position="209"/>
    </location>
</feature>
<dbReference type="InterPro" id="IPR002885">
    <property type="entry name" value="PPR_rpt"/>
</dbReference>
<dbReference type="Pfam" id="PF01535">
    <property type="entry name" value="PPR"/>
    <property type="match status" value="4"/>
</dbReference>
<evidence type="ECO:0000256" key="2">
    <source>
        <dbReference type="PROSITE-ProRule" id="PRU00708"/>
    </source>
</evidence>
<feature type="repeat" description="PPR" evidence="2">
    <location>
        <begin position="376"/>
        <end position="410"/>
    </location>
</feature>
<dbReference type="Gene3D" id="1.25.40.10">
    <property type="entry name" value="Tetratricopeptide repeat domain"/>
    <property type="match status" value="4"/>
</dbReference>
<evidence type="ECO:0000256" key="1">
    <source>
        <dbReference type="ARBA" id="ARBA00022737"/>
    </source>
</evidence>
<comment type="caution">
    <text evidence="3">The sequence shown here is derived from an EMBL/GenBank/DDBJ whole genome shotgun (WGS) entry which is preliminary data.</text>
</comment>
<evidence type="ECO:0008006" key="5">
    <source>
        <dbReference type="Google" id="ProtNLM"/>
    </source>
</evidence>
<dbReference type="FunFam" id="1.25.40.10:FF:000381">
    <property type="entry name" value="Pentatricopeptide repeat-containing protein"/>
    <property type="match status" value="1"/>
</dbReference>
<proteinExistence type="predicted"/>
<dbReference type="FunFam" id="1.25.40.10:FF:000396">
    <property type="entry name" value="Pentatricopeptide repeat-containing protein At2g36730"/>
    <property type="match status" value="1"/>
</dbReference>
<keyword evidence="4" id="KW-1185">Reference proteome</keyword>
<dbReference type="AlphaFoldDB" id="A0A9D4ZTJ0"/>
<dbReference type="PANTHER" id="PTHR24015">
    <property type="entry name" value="OS07G0578800 PROTEIN-RELATED"/>
    <property type="match status" value="1"/>
</dbReference>
<keyword evidence="1" id="KW-0677">Repeat</keyword>
<reference evidence="3" key="1">
    <citation type="submission" date="2021-01" db="EMBL/GenBank/DDBJ databases">
        <title>Adiantum capillus-veneris genome.</title>
        <authorList>
            <person name="Fang Y."/>
            <person name="Liao Q."/>
        </authorList>
    </citation>
    <scope>NUCLEOTIDE SEQUENCE</scope>
    <source>
        <strain evidence="3">H3</strain>
        <tissue evidence="3">Leaf</tissue>
    </source>
</reference>
<dbReference type="GO" id="GO:0003723">
    <property type="term" value="F:RNA binding"/>
    <property type="evidence" value="ECO:0007669"/>
    <property type="project" value="InterPro"/>
</dbReference>
<dbReference type="EMBL" id="JABFUD020000001">
    <property type="protein sequence ID" value="KAI5084892.1"/>
    <property type="molecule type" value="Genomic_DNA"/>
</dbReference>
<organism evidence="3 4">
    <name type="scientific">Adiantum capillus-veneris</name>
    <name type="common">Maidenhair fern</name>
    <dbReference type="NCBI Taxonomy" id="13818"/>
    <lineage>
        <taxon>Eukaryota</taxon>
        <taxon>Viridiplantae</taxon>
        <taxon>Streptophyta</taxon>
        <taxon>Embryophyta</taxon>
        <taxon>Tracheophyta</taxon>
        <taxon>Polypodiopsida</taxon>
        <taxon>Polypodiidae</taxon>
        <taxon>Polypodiales</taxon>
        <taxon>Pteridineae</taxon>
        <taxon>Pteridaceae</taxon>
        <taxon>Vittarioideae</taxon>
        <taxon>Adiantum</taxon>
    </lineage>
</organism>
<feature type="repeat" description="PPR" evidence="2">
    <location>
        <begin position="77"/>
        <end position="111"/>
    </location>
</feature>
<dbReference type="GO" id="GO:0009451">
    <property type="term" value="P:RNA modification"/>
    <property type="evidence" value="ECO:0007669"/>
    <property type="project" value="InterPro"/>
</dbReference>
<dbReference type="PROSITE" id="PS51375">
    <property type="entry name" value="PPR"/>
    <property type="match status" value="4"/>
</dbReference>
<dbReference type="OrthoDB" id="730395at2759"/>
<name>A0A9D4ZTJ0_ADICA</name>
<protein>
    <recommendedName>
        <fullName evidence="5">Pentatricopeptide repeat-containing protein</fullName>
    </recommendedName>
</protein>
<sequence length="410" mass="45506">MLNDCAYVDRSVYAQLLRKCGAVGALPRARQVHSWIVENESSLHQGIYIGNHLLGVYCKCGSLDDARWIFNRMPQKDTISWNTMILACSQGDHGDHAFHLFEEMDKLCVVPTRVTFLNILKACSDLSKGERVYAVIKDKGFESDLIVGNALISMFGKCGGLDMAIKTFLTMGHRDVITWTTMVATYIHYGQAVQALKIFEQMTSEGANPTIVTYATVLNACSDPKLSMEGELIHIWLVKVGLESLEILGCALLSMYGKCGMIDAACWVFDATGKLDVVTWNSMISAYINQGCSVKALELYQQMNRYCVKPNNVTFVSALDACTNLTAWKEGTLIHIAILDVGIKSNAIWNALLKLYDTCGSPSDAINIFERMQGRDVVSWTSLIQLFVQSNQIDKAFQAFERMHIAGVVS</sequence>
<dbReference type="PANTHER" id="PTHR24015:SF548">
    <property type="entry name" value="OS08G0340900 PROTEIN"/>
    <property type="match status" value="1"/>
</dbReference>
<dbReference type="InterPro" id="IPR011990">
    <property type="entry name" value="TPR-like_helical_dom_sf"/>
</dbReference>
<dbReference type="Pfam" id="PF13041">
    <property type="entry name" value="PPR_2"/>
    <property type="match status" value="3"/>
</dbReference>
<evidence type="ECO:0000313" key="4">
    <source>
        <dbReference type="Proteomes" id="UP000886520"/>
    </source>
</evidence>
<gene>
    <name evidence="3" type="ORF">GOP47_0001061</name>
</gene>
<accession>A0A9D4ZTJ0</accession>